<comment type="similarity">
    <text evidence="3 11">Belongs to the CND2 (condensin subunit 2) family.</text>
</comment>
<dbReference type="AlphaFoldDB" id="A0A498J9C7"/>
<evidence type="ECO:0000256" key="6">
    <source>
        <dbReference type="ARBA" id="ARBA00022490"/>
    </source>
</evidence>
<feature type="compositionally biased region" description="Polar residues" evidence="12">
    <location>
        <begin position="1"/>
        <end position="14"/>
    </location>
</feature>
<keyword evidence="7 11" id="KW-0132">Cell division</keyword>
<keyword evidence="9 11" id="KW-0226">DNA condensation</keyword>
<evidence type="ECO:0000256" key="1">
    <source>
        <dbReference type="ARBA" id="ARBA00004286"/>
    </source>
</evidence>
<accession>A0A498J9C7</accession>
<evidence type="ECO:0000256" key="11">
    <source>
        <dbReference type="PIRNR" id="PIRNR017126"/>
    </source>
</evidence>
<reference evidence="13 14" key="1">
    <citation type="submission" date="2018-10" db="EMBL/GenBank/DDBJ databases">
        <title>A high-quality apple genome assembly.</title>
        <authorList>
            <person name="Hu J."/>
        </authorList>
    </citation>
    <scope>NUCLEOTIDE SEQUENCE [LARGE SCALE GENOMIC DNA]</scope>
    <source>
        <strain evidence="14">cv. HFTH1</strain>
        <tissue evidence="13">Young leaf</tissue>
    </source>
</reference>
<evidence type="ECO:0000256" key="3">
    <source>
        <dbReference type="ARBA" id="ARBA00009471"/>
    </source>
</evidence>
<dbReference type="Proteomes" id="UP000290289">
    <property type="component" value="Chromosome 9"/>
</dbReference>
<evidence type="ECO:0000256" key="9">
    <source>
        <dbReference type="ARBA" id="ARBA00023067"/>
    </source>
</evidence>
<proteinExistence type="inferred from homology"/>
<dbReference type="PANTHER" id="PTHR13108:SF9">
    <property type="entry name" value="CONDENSIN COMPLEX SUBUNIT 2"/>
    <property type="match status" value="1"/>
</dbReference>
<feature type="compositionally biased region" description="Basic and acidic residues" evidence="12">
    <location>
        <begin position="174"/>
        <end position="183"/>
    </location>
</feature>
<keyword evidence="8 11" id="KW-0498">Mitosis</keyword>
<dbReference type="GO" id="GO:0051301">
    <property type="term" value="P:cell division"/>
    <property type="evidence" value="ECO:0007669"/>
    <property type="project" value="UniProtKB-KW"/>
</dbReference>
<dbReference type="Pfam" id="PF05786">
    <property type="entry name" value="Cnd2"/>
    <property type="match status" value="2"/>
</dbReference>
<comment type="function">
    <text evidence="11">Regulatory subunit of the condensin complex, a complex required for conversion of interphase chromatin into mitotic-like condense chromosomes.</text>
</comment>
<evidence type="ECO:0000256" key="4">
    <source>
        <dbReference type="ARBA" id="ARBA00016065"/>
    </source>
</evidence>
<dbReference type="GO" id="GO:0007076">
    <property type="term" value="P:mitotic chromosome condensation"/>
    <property type="evidence" value="ECO:0007669"/>
    <property type="project" value="InterPro"/>
</dbReference>
<dbReference type="PIRSF" id="PIRSF017126">
    <property type="entry name" value="Condensin_H"/>
    <property type="match status" value="1"/>
</dbReference>
<keyword evidence="10 11" id="KW-0131">Cell cycle</keyword>
<dbReference type="GO" id="GO:0003682">
    <property type="term" value="F:chromatin binding"/>
    <property type="evidence" value="ECO:0007669"/>
    <property type="project" value="TreeGrafter"/>
</dbReference>
<keyword evidence="5" id="KW-0158">Chromosome</keyword>
<keyword evidence="14" id="KW-1185">Reference proteome</keyword>
<evidence type="ECO:0000256" key="8">
    <source>
        <dbReference type="ARBA" id="ARBA00022776"/>
    </source>
</evidence>
<feature type="region of interest" description="Disordered" evidence="12">
    <location>
        <begin position="1"/>
        <end position="41"/>
    </location>
</feature>
<evidence type="ECO:0000256" key="7">
    <source>
        <dbReference type="ARBA" id="ARBA00022618"/>
    </source>
</evidence>
<dbReference type="InterPro" id="IPR022816">
    <property type="entry name" value="Condensin_barren_su2"/>
</dbReference>
<evidence type="ECO:0000256" key="12">
    <source>
        <dbReference type="SAM" id="MobiDB-lite"/>
    </source>
</evidence>
<keyword evidence="6" id="KW-0963">Cytoplasm</keyword>
<comment type="caution">
    <text evidence="13">The sequence shown here is derived from an EMBL/GenBank/DDBJ whole genome shotgun (WGS) entry which is preliminary data.</text>
</comment>
<evidence type="ECO:0000256" key="2">
    <source>
        <dbReference type="ARBA" id="ARBA00004496"/>
    </source>
</evidence>
<evidence type="ECO:0000256" key="10">
    <source>
        <dbReference type="ARBA" id="ARBA00023306"/>
    </source>
</evidence>
<evidence type="ECO:0000256" key="5">
    <source>
        <dbReference type="ARBA" id="ARBA00022454"/>
    </source>
</evidence>
<name>A0A498J9C7_MALDO</name>
<dbReference type="EMBL" id="RDQH01000335">
    <property type="protein sequence ID" value="RXH90001.1"/>
    <property type="molecule type" value="Genomic_DNA"/>
</dbReference>
<sequence>MADTLSPNPATQKQRLPMAARLQSPTSPFFLGSNDDHRERAQARAARAAAIRRKSIALNLPPQQGDPDPGLGKEQILELFQNCIKLASENKINQKNTWELNLIDHLTDIIKVEEENDAETNFQKASCTLEAGVKIYSMRVDSVHSEAYKVLGGMNRAGQEDEQDTSAEDANADNGKDAANSKHETQKKVYYSLEHYNDLLNSGMLNADIHPYMQISPLSTLESSFEALNVKKFDVAFAVDPLYHQTSAQFDEGGAKGLLMNNLGVYAGCRVLFDSSEVPGKCITSDNQLDKSDTIDLSFASEYVEQMVLNMRIKDEISPTLRSLVDRFDEDNRRPPDIYTCDQESAEQVDAAYNNEADFDCDVSENCGNWDYDHDDQTSVVEEGLNCESSTLPSYHEENEPGAYHELDTNERLEKVDGYLFLSLGFTSKQNAWAGPDHWKYRKTKVPENDPPAEQPETAKQKKTKAQQDLDFTKSLEEEFSDIFAPPKNPKSLLLPANRAPCNTKLPEDCHYQPEELIKLFLLPQVKCLGRRCRKASVLGVVSDESGQQCDDDGQFPYYDDESGLGGQYDDGNIHSDVEDFSTLVSQPRQVNKIEVQYDKTSKQVDVQVLKETLWNHVQESVQTSIQGEEQLVSFKQMLGNFPGDCRAAETINDISPHLCFICLLHLANEHGLRILGSTSLDDLSIHLT</sequence>
<dbReference type="GO" id="GO:0000796">
    <property type="term" value="C:condensin complex"/>
    <property type="evidence" value="ECO:0007669"/>
    <property type="project" value="InterPro"/>
</dbReference>
<protein>
    <recommendedName>
        <fullName evidence="4 11">Condensin complex subunit 2</fullName>
    </recommendedName>
</protein>
<evidence type="ECO:0000313" key="13">
    <source>
        <dbReference type="EMBL" id="RXH90001.1"/>
    </source>
</evidence>
<evidence type="ECO:0000313" key="14">
    <source>
        <dbReference type="Proteomes" id="UP000290289"/>
    </source>
</evidence>
<feature type="compositionally biased region" description="Acidic residues" evidence="12">
    <location>
        <begin position="160"/>
        <end position="171"/>
    </location>
</feature>
<dbReference type="STRING" id="3750.A0A498J9C7"/>
<dbReference type="GO" id="GO:0005737">
    <property type="term" value="C:cytoplasm"/>
    <property type="evidence" value="ECO:0007669"/>
    <property type="project" value="UniProtKB-SubCell"/>
</dbReference>
<dbReference type="PANTHER" id="PTHR13108">
    <property type="entry name" value="CONDENSIN COMPLEX SUBUNIT 2"/>
    <property type="match status" value="1"/>
</dbReference>
<organism evidence="13 14">
    <name type="scientific">Malus domestica</name>
    <name type="common">Apple</name>
    <name type="synonym">Pyrus malus</name>
    <dbReference type="NCBI Taxonomy" id="3750"/>
    <lineage>
        <taxon>Eukaryota</taxon>
        <taxon>Viridiplantae</taxon>
        <taxon>Streptophyta</taxon>
        <taxon>Embryophyta</taxon>
        <taxon>Tracheophyta</taxon>
        <taxon>Spermatophyta</taxon>
        <taxon>Magnoliopsida</taxon>
        <taxon>eudicotyledons</taxon>
        <taxon>Gunneridae</taxon>
        <taxon>Pentapetalae</taxon>
        <taxon>rosids</taxon>
        <taxon>fabids</taxon>
        <taxon>Rosales</taxon>
        <taxon>Rosaceae</taxon>
        <taxon>Amygdaloideae</taxon>
        <taxon>Maleae</taxon>
        <taxon>Malus</taxon>
    </lineage>
</organism>
<gene>
    <name evidence="13" type="ORF">DVH24_032358</name>
</gene>
<comment type="subcellular location">
    <subcellularLocation>
        <location evidence="1">Chromosome</location>
    </subcellularLocation>
    <subcellularLocation>
        <location evidence="2">Cytoplasm</location>
    </subcellularLocation>
</comment>
<feature type="region of interest" description="Disordered" evidence="12">
    <location>
        <begin position="442"/>
        <end position="468"/>
    </location>
</feature>
<feature type="region of interest" description="Disordered" evidence="12">
    <location>
        <begin position="154"/>
        <end position="183"/>
    </location>
</feature>